<evidence type="ECO:0000313" key="4">
    <source>
        <dbReference type="Proteomes" id="UP000054093"/>
    </source>
</evidence>
<dbReference type="SUPFAM" id="SSF101874">
    <property type="entry name" value="YceI-like"/>
    <property type="match status" value="1"/>
</dbReference>
<feature type="chain" id="PRO_5003220501" evidence="1">
    <location>
        <begin position="19"/>
        <end position="185"/>
    </location>
</feature>
<sequence length="185" mass="20128">MVKKMALGVLLACGLVHATSIDTTKVSMGFTAFKTAKKVGVNGSFDHVAYRFGKDTSSIAHMLDKASATIDVSHVNLNDPVKTKNVKEAFFDLFKDKTLKVIFRNVVAGDGQGSILASVRMNGKSVKVPMSYHIANKELVATGVLDILEFGLQNEFAKLAAQCHAQHEKLTWSQVEITFKAALKE</sequence>
<reference evidence="3 4" key="1">
    <citation type="journal article" date="2011" name="Vet. Res.">
        <title>Genome sequence of Helicobacter suis supports its role in gastric pathology.</title>
        <authorList>
            <person name="Vermoote M."/>
            <person name="Vandekerckhove T.T."/>
            <person name="Flahou B."/>
            <person name="Pasmans F."/>
            <person name="Smet A."/>
            <person name="De Groote D."/>
            <person name="Van Criekinge W."/>
            <person name="Ducatelle R."/>
            <person name="Haesebrouck F."/>
        </authorList>
    </citation>
    <scope>NUCLEOTIDE SEQUENCE [LARGE SCALE GENOMIC DNA]</scope>
    <source>
        <strain evidence="3 4">HS5</strain>
    </source>
</reference>
<dbReference type="Gene3D" id="2.40.128.110">
    <property type="entry name" value="Lipid/polyisoprenoid-binding, YceI-like"/>
    <property type="match status" value="1"/>
</dbReference>
<organism evidence="3 4">
    <name type="scientific">Helicobacter suis HS5</name>
    <dbReference type="NCBI Taxonomy" id="710394"/>
    <lineage>
        <taxon>Bacteria</taxon>
        <taxon>Pseudomonadati</taxon>
        <taxon>Campylobacterota</taxon>
        <taxon>Epsilonproteobacteria</taxon>
        <taxon>Campylobacterales</taxon>
        <taxon>Helicobacteraceae</taxon>
        <taxon>Helicobacter</taxon>
    </lineage>
</organism>
<keyword evidence="1" id="KW-0732">Signal</keyword>
<evidence type="ECO:0000259" key="2">
    <source>
        <dbReference type="Pfam" id="PF04264"/>
    </source>
</evidence>
<dbReference type="Proteomes" id="UP000054093">
    <property type="component" value="Unassembled WGS sequence"/>
</dbReference>
<evidence type="ECO:0000256" key="1">
    <source>
        <dbReference type="SAM" id="SignalP"/>
    </source>
</evidence>
<comment type="caution">
    <text evidence="3">The sequence shown here is derived from an EMBL/GenBank/DDBJ whole genome shotgun (WGS) entry which is preliminary data.</text>
</comment>
<dbReference type="InterPro" id="IPR036761">
    <property type="entry name" value="TTHA0802/YceI-like_sf"/>
</dbReference>
<proteinExistence type="predicted"/>
<dbReference type="Pfam" id="PF04264">
    <property type="entry name" value="YceI"/>
    <property type="match status" value="1"/>
</dbReference>
<gene>
    <name evidence="3" type="primary">yceI</name>
    <name evidence="3" type="ORF">HSUHS5_0948</name>
</gene>
<name>E7G4N6_9HELI</name>
<evidence type="ECO:0000313" key="3">
    <source>
        <dbReference type="EMBL" id="EFX41729.1"/>
    </source>
</evidence>
<dbReference type="InterPro" id="IPR007372">
    <property type="entry name" value="Lipid/polyisoprenoid-bd_YceI"/>
</dbReference>
<dbReference type="AlphaFoldDB" id="E7G4N6"/>
<feature type="signal peptide" evidence="1">
    <location>
        <begin position="1"/>
        <end position="18"/>
    </location>
</feature>
<protein>
    <submittedName>
        <fullName evidence="3">Base-induced polyisoprenoid-binding periplasmic protein</fullName>
    </submittedName>
</protein>
<dbReference type="EMBL" id="ADHO01000173">
    <property type="protein sequence ID" value="EFX41729.1"/>
    <property type="molecule type" value="Genomic_DNA"/>
</dbReference>
<feature type="domain" description="Lipid/polyisoprenoid-binding YceI-like" evidence="2">
    <location>
        <begin position="21"/>
        <end position="181"/>
    </location>
</feature>
<accession>E7G4N6</accession>